<sequence length="279" mass="31185">MKTIGFIDYYLDEWHAEKYPEWIEAASEGRMKVTYAYGQSNLEGKLTNAAWCEKKGIQLLDSIEAVVEQSDYLIVLSPDHAEFHEELAQLPLRSGKPTYVDKTFAPNWAAAVRMFELAEQHRTPMYSTSALRFAAEYTGLNMEGIESICALGPGSFETYAIHQVEPIVSLMGTDVKRVMWTGTSNTPSLIIGFANGRQATINHYGANCPFSLALRSEQGESQFLKIESNFFGAFIENLVRFFDSGVPAVPKQETIAIAAILEYGKKAAETPFQWLDLPE</sequence>
<feature type="domain" description="Gfo/Idh/MocA-like oxidoreductase N-terminal" evidence="1">
    <location>
        <begin position="47"/>
        <end position="122"/>
    </location>
</feature>
<evidence type="ECO:0000313" key="2">
    <source>
        <dbReference type="EMBL" id="MZQ87056.1"/>
    </source>
</evidence>
<evidence type="ECO:0000313" key="3">
    <source>
        <dbReference type="Proteomes" id="UP000481087"/>
    </source>
</evidence>
<gene>
    <name evidence="2" type="ORF">GQF01_33585</name>
</gene>
<accession>A0A6L8VBP4</accession>
<dbReference type="AlphaFoldDB" id="A0A6L8VBP4"/>
<comment type="caution">
    <text evidence="2">The sequence shown here is derived from an EMBL/GenBank/DDBJ whole genome shotgun (WGS) entry which is preliminary data.</text>
</comment>
<dbReference type="InterPro" id="IPR036291">
    <property type="entry name" value="NAD(P)-bd_dom_sf"/>
</dbReference>
<reference evidence="2 3" key="1">
    <citation type="submission" date="2019-12" db="EMBL/GenBank/DDBJ databases">
        <title>Paenibacillus sp. nov. sp. isolated from soil.</title>
        <authorList>
            <person name="Kim J."/>
            <person name="Jeong S.E."/>
            <person name="Jung H.S."/>
            <person name="Jeon C.O."/>
        </authorList>
    </citation>
    <scope>NUCLEOTIDE SEQUENCE [LARGE SCALE GENOMIC DNA]</scope>
    <source>
        <strain evidence="2 3">5J-6</strain>
    </source>
</reference>
<name>A0A6L8VBP4_9BACL</name>
<dbReference type="RefSeq" id="WP_161411663.1">
    <property type="nucleotide sequence ID" value="NZ_WTUZ01000040.1"/>
</dbReference>
<evidence type="ECO:0000259" key="1">
    <source>
        <dbReference type="Pfam" id="PF01408"/>
    </source>
</evidence>
<proteinExistence type="predicted"/>
<dbReference type="InterPro" id="IPR000683">
    <property type="entry name" value="Gfo/Idh/MocA-like_OxRdtase_N"/>
</dbReference>
<protein>
    <recommendedName>
        <fullName evidence="1">Gfo/Idh/MocA-like oxidoreductase N-terminal domain-containing protein</fullName>
    </recommendedName>
</protein>
<keyword evidence="3" id="KW-1185">Reference proteome</keyword>
<dbReference type="GO" id="GO:0000166">
    <property type="term" value="F:nucleotide binding"/>
    <property type="evidence" value="ECO:0007669"/>
    <property type="project" value="InterPro"/>
</dbReference>
<dbReference type="Pfam" id="PF01408">
    <property type="entry name" value="GFO_IDH_MocA"/>
    <property type="match status" value="1"/>
</dbReference>
<dbReference type="Gene3D" id="3.40.50.720">
    <property type="entry name" value="NAD(P)-binding Rossmann-like Domain"/>
    <property type="match status" value="1"/>
</dbReference>
<dbReference type="Proteomes" id="UP000481087">
    <property type="component" value="Unassembled WGS sequence"/>
</dbReference>
<dbReference type="SUPFAM" id="SSF51735">
    <property type="entry name" value="NAD(P)-binding Rossmann-fold domains"/>
    <property type="match status" value="1"/>
</dbReference>
<dbReference type="EMBL" id="WTUZ01000040">
    <property type="protein sequence ID" value="MZQ87056.1"/>
    <property type="molecule type" value="Genomic_DNA"/>
</dbReference>
<organism evidence="2 3">
    <name type="scientific">Paenibacillus silvestris</name>
    <dbReference type="NCBI Taxonomy" id="2606219"/>
    <lineage>
        <taxon>Bacteria</taxon>
        <taxon>Bacillati</taxon>
        <taxon>Bacillota</taxon>
        <taxon>Bacilli</taxon>
        <taxon>Bacillales</taxon>
        <taxon>Paenibacillaceae</taxon>
        <taxon>Paenibacillus</taxon>
    </lineage>
</organism>